<dbReference type="PANTHER" id="PTHR43429">
    <property type="entry name" value="PYRIDINE NUCLEOTIDE-DISULFIDE OXIDOREDUCTASE DOMAIN-CONTAINING"/>
    <property type="match status" value="1"/>
</dbReference>
<dbReference type="Pfam" id="PF00581">
    <property type="entry name" value="Rhodanese"/>
    <property type="match status" value="1"/>
</dbReference>
<dbReference type="PRINTS" id="PR00368">
    <property type="entry name" value="FADPNR"/>
</dbReference>
<evidence type="ECO:0000256" key="4">
    <source>
        <dbReference type="ARBA" id="ARBA00022827"/>
    </source>
</evidence>
<evidence type="ECO:0000313" key="9">
    <source>
        <dbReference type="Proteomes" id="UP000265882"/>
    </source>
</evidence>
<dbReference type="PANTHER" id="PTHR43429:SF1">
    <property type="entry name" value="NAD(P)H SULFUR OXIDOREDUCTASE (COA-DEPENDENT)"/>
    <property type="match status" value="1"/>
</dbReference>
<evidence type="ECO:0000256" key="5">
    <source>
        <dbReference type="ARBA" id="ARBA00023002"/>
    </source>
</evidence>
<dbReference type="InterPro" id="IPR004099">
    <property type="entry name" value="Pyr_nucl-diS_OxRdtase_dimer"/>
</dbReference>
<dbReference type="InterPro" id="IPR016156">
    <property type="entry name" value="FAD/NAD-linked_Rdtase_dimer_sf"/>
</dbReference>
<name>A0A3A4N3F0_ABYX5</name>
<dbReference type="Gene3D" id="3.50.50.60">
    <property type="entry name" value="FAD/NAD(P)-binding domain"/>
    <property type="match status" value="2"/>
</dbReference>
<dbReference type="SUPFAM" id="SSF51905">
    <property type="entry name" value="FAD/NAD(P)-binding domain"/>
    <property type="match status" value="1"/>
</dbReference>
<dbReference type="SUPFAM" id="SSF55424">
    <property type="entry name" value="FAD/NAD-linked reductases, dimerisation (C-terminal) domain"/>
    <property type="match status" value="1"/>
</dbReference>
<feature type="domain" description="Rhodanese" evidence="7">
    <location>
        <begin position="475"/>
        <end position="560"/>
    </location>
</feature>
<dbReference type="SMART" id="SM00450">
    <property type="entry name" value="RHOD"/>
    <property type="match status" value="1"/>
</dbReference>
<dbReference type="CDD" id="cd00158">
    <property type="entry name" value="RHOD"/>
    <property type="match status" value="1"/>
</dbReference>
<dbReference type="PRINTS" id="PR00411">
    <property type="entry name" value="PNDRDTASEI"/>
</dbReference>
<protein>
    <submittedName>
        <fullName evidence="8">Pyridine nucleotide-disulfide oxidoreductase</fullName>
    </submittedName>
</protein>
<dbReference type="SUPFAM" id="SSF52821">
    <property type="entry name" value="Rhodanese/Cell cycle control phosphatase"/>
    <property type="match status" value="1"/>
</dbReference>
<dbReference type="InterPro" id="IPR023753">
    <property type="entry name" value="FAD/NAD-binding_dom"/>
</dbReference>
<keyword evidence="5" id="KW-0560">Oxidoreductase</keyword>
<dbReference type="Proteomes" id="UP000265882">
    <property type="component" value="Unassembled WGS sequence"/>
</dbReference>
<organism evidence="8 9">
    <name type="scientific">Abyssobacteria bacterium (strain SURF_5)</name>
    <dbReference type="NCBI Taxonomy" id="2093360"/>
    <lineage>
        <taxon>Bacteria</taxon>
        <taxon>Pseudomonadati</taxon>
        <taxon>Candidatus Hydrogenedentota</taxon>
        <taxon>Candidatus Abyssobacteria</taxon>
    </lineage>
</organism>
<dbReference type="InterPro" id="IPR001763">
    <property type="entry name" value="Rhodanese-like_dom"/>
</dbReference>
<dbReference type="EMBL" id="QZKU01000144">
    <property type="protein sequence ID" value="RJP14299.1"/>
    <property type="molecule type" value="Genomic_DNA"/>
</dbReference>
<sequence length="565" mass="61053">MGETRKFVVIGANAAGLKAASKARRRDPNLKITVVHKGKFISYAACGLPYYVSGIIPKQESLYSNLLGVPRTPQFFKKMKELDIITGCEITGIDRKNKKVTGKMVDTGRELSLDYDKLLLAIGARAFVPPIPGKDVKNIHTMQTIEDAEALRGLILPGRRVVIVGGGFIGLEAAESLVHRGIKTILIEKMEQVMTALDYEMSIMVKRHLLSKGVEVRTSEGITEFRGDASGNVRQVVTEKGVIEADFVVLGMGVKPNVELARTAGLEIGKTGAITVNKHMETSDRDIYAAGDCVEVINLVSGKPVFMPLGSTANKQGRVVGINVTGGRDEFPGVLGTLVFKTFDLNVGKTGLIEREARAMGYDVETVIAPGPDRAHYYPTAKLIAIKLVAERPTGRLLGAQVVGMGDVDKRIDVFAALISGGATAQSLGNLDLCYAPPYSSPIGPALTAINVMRNKLSGDARGISPLAVKKKLDQREDFVFLDVRNQNEYDEVRIPGAKLIPLGQLKERLGELPKEKEIIPFCKISLRGYEACKILDAAGFKDTKFMDGGVVTWPFELATGNGAS</sequence>
<evidence type="ECO:0000313" key="8">
    <source>
        <dbReference type="EMBL" id="RJP14299.1"/>
    </source>
</evidence>
<accession>A0A3A4N3F0</accession>
<evidence type="ECO:0000256" key="6">
    <source>
        <dbReference type="ARBA" id="ARBA00023284"/>
    </source>
</evidence>
<dbReference type="InterPro" id="IPR036873">
    <property type="entry name" value="Rhodanese-like_dom_sf"/>
</dbReference>
<comment type="caution">
    <text evidence="8">The sequence shown here is derived from an EMBL/GenBank/DDBJ whole genome shotgun (WGS) entry which is preliminary data.</text>
</comment>
<evidence type="ECO:0000256" key="1">
    <source>
        <dbReference type="ARBA" id="ARBA00001974"/>
    </source>
</evidence>
<dbReference type="Gene3D" id="3.40.250.10">
    <property type="entry name" value="Rhodanese-like domain"/>
    <property type="match status" value="1"/>
</dbReference>
<dbReference type="Pfam" id="PF02852">
    <property type="entry name" value="Pyr_redox_dim"/>
    <property type="match status" value="1"/>
</dbReference>
<evidence type="ECO:0000259" key="7">
    <source>
        <dbReference type="PROSITE" id="PS50206"/>
    </source>
</evidence>
<comment type="similarity">
    <text evidence="2">Belongs to the class-III pyridine nucleotide-disulfide oxidoreductase family.</text>
</comment>
<keyword evidence="6" id="KW-0676">Redox-active center</keyword>
<dbReference type="Pfam" id="PF07992">
    <property type="entry name" value="Pyr_redox_2"/>
    <property type="match status" value="1"/>
</dbReference>
<dbReference type="AlphaFoldDB" id="A0A3A4N3F0"/>
<dbReference type="PROSITE" id="PS50206">
    <property type="entry name" value="RHODANESE_3"/>
    <property type="match status" value="1"/>
</dbReference>
<reference evidence="8 9" key="1">
    <citation type="journal article" date="2017" name="ISME J.">
        <title>Energy and carbon metabolisms in a deep terrestrial subsurface fluid microbial community.</title>
        <authorList>
            <person name="Momper L."/>
            <person name="Jungbluth S.P."/>
            <person name="Lee M.D."/>
            <person name="Amend J.P."/>
        </authorList>
    </citation>
    <scope>NUCLEOTIDE SEQUENCE [LARGE SCALE GENOMIC DNA]</scope>
    <source>
        <strain evidence="8">SURF_5</strain>
    </source>
</reference>
<keyword evidence="4" id="KW-0274">FAD</keyword>
<evidence type="ECO:0000256" key="2">
    <source>
        <dbReference type="ARBA" id="ARBA00009130"/>
    </source>
</evidence>
<dbReference type="InterPro" id="IPR050260">
    <property type="entry name" value="FAD-bd_OxRdtase"/>
</dbReference>
<gene>
    <name evidence="8" type="ORF">C4520_21515</name>
</gene>
<proteinExistence type="inferred from homology"/>
<keyword evidence="3" id="KW-0285">Flavoprotein</keyword>
<evidence type="ECO:0000256" key="3">
    <source>
        <dbReference type="ARBA" id="ARBA00022630"/>
    </source>
</evidence>
<dbReference type="InterPro" id="IPR036188">
    <property type="entry name" value="FAD/NAD-bd_sf"/>
</dbReference>
<comment type="cofactor">
    <cofactor evidence="1">
        <name>FAD</name>
        <dbReference type="ChEBI" id="CHEBI:57692"/>
    </cofactor>
</comment>
<dbReference type="GO" id="GO:0016491">
    <property type="term" value="F:oxidoreductase activity"/>
    <property type="evidence" value="ECO:0007669"/>
    <property type="project" value="UniProtKB-KW"/>
</dbReference>